<reference evidence="3 4" key="1">
    <citation type="submission" date="2013-09" db="EMBL/GenBank/DDBJ databases">
        <title>Corchorus capsularis genome sequencing.</title>
        <authorList>
            <person name="Alam M."/>
            <person name="Haque M.S."/>
            <person name="Islam M.S."/>
            <person name="Emdad E.M."/>
            <person name="Islam M.M."/>
            <person name="Ahmed B."/>
            <person name="Halim A."/>
            <person name="Hossen Q.M.M."/>
            <person name="Hossain M.Z."/>
            <person name="Ahmed R."/>
            <person name="Khan M.M."/>
            <person name="Islam R."/>
            <person name="Rashid M.M."/>
            <person name="Khan S.A."/>
            <person name="Rahman M.S."/>
            <person name="Alam M."/>
        </authorList>
    </citation>
    <scope>NUCLEOTIDE SEQUENCE [LARGE SCALE GENOMIC DNA]</scope>
    <source>
        <strain evidence="4">cv. CVL-1</strain>
        <tissue evidence="3">Whole seedling</tissue>
    </source>
</reference>
<sequence length="101" mass="11004">MNGAHVVLLFWKPPSSKGVIGAPNEQLVGFERVEVKRGKTQNVTLSLDVCKELTLVDAEGNRKLIIGQHTLFAGSNSEHRIRHHFVVRQAGNANVGSSSSM</sequence>
<dbReference type="InterPro" id="IPR026891">
    <property type="entry name" value="Fn3-like"/>
</dbReference>
<evidence type="ECO:0000313" key="3">
    <source>
        <dbReference type="EMBL" id="OMO73875.1"/>
    </source>
</evidence>
<name>A0A1R3HU00_COCAP</name>
<dbReference type="STRING" id="210143.A0A1R3HU00"/>
<evidence type="ECO:0000256" key="1">
    <source>
        <dbReference type="ARBA" id="ARBA00005336"/>
    </source>
</evidence>
<comment type="caution">
    <text evidence="3">The sequence shown here is derived from an EMBL/GenBank/DDBJ whole genome shotgun (WGS) entry which is preliminary data.</text>
</comment>
<accession>A0A1R3HU00</accession>
<dbReference type="GO" id="GO:0046556">
    <property type="term" value="F:alpha-L-arabinofuranosidase activity"/>
    <property type="evidence" value="ECO:0007669"/>
    <property type="project" value="TreeGrafter"/>
</dbReference>
<dbReference type="GO" id="GO:0031222">
    <property type="term" value="P:arabinan catabolic process"/>
    <property type="evidence" value="ECO:0007669"/>
    <property type="project" value="TreeGrafter"/>
</dbReference>
<dbReference type="OrthoDB" id="1548694at2759"/>
<dbReference type="PANTHER" id="PTHR42721:SF3">
    <property type="entry name" value="BETA-D-XYLOSIDASE 5-RELATED"/>
    <property type="match status" value="1"/>
</dbReference>
<dbReference type="SMART" id="SM01217">
    <property type="entry name" value="Fn3_like"/>
    <property type="match status" value="1"/>
</dbReference>
<dbReference type="Pfam" id="PF14310">
    <property type="entry name" value="Fn3-like"/>
    <property type="match status" value="1"/>
</dbReference>
<dbReference type="InterPro" id="IPR044993">
    <property type="entry name" value="BXL"/>
</dbReference>
<feature type="domain" description="Fibronectin type III-like" evidence="2">
    <location>
        <begin position="5"/>
        <end position="77"/>
    </location>
</feature>
<dbReference type="AlphaFoldDB" id="A0A1R3HU00"/>
<evidence type="ECO:0000313" key="4">
    <source>
        <dbReference type="Proteomes" id="UP000188268"/>
    </source>
</evidence>
<dbReference type="Gramene" id="OMO73875">
    <property type="protein sequence ID" value="OMO73875"/>
    <property type="gene ID" value="CCACVL1_17088"/>
</dbReference>
<protein>
    <recommendedName>
        <fullName evidence="2">Fibronectin type III-like domain-containing protein</fullName>
    </recommendedName>
</protein>
<dbReference type="Gene3D" id="2.60.40.10">
    <property type="entry name" value="Immunoglobulins"/>
    <property type="match status" value="1"/>
</dbReference>
<dbReference type="GO" id="GO:0045493">
    <property type="term" value="P:xylan catabolic process"/>
    <property type="evidence" value="ECO:0007669"/>
    <property type="project" value="InterPro"/>
</dbReference>
<dbReference type="GO" id="GO:0009044">
    <property type="term" value="F:xylan 1,4-beta-xylosidase activity"/>
    <property type="evidence" value="ECO:0007669"/>
    <property type="project" value="InterPro"/>
</dbReference>
<dbReference type="OMA" id="CEAVRIT"/>
<organism evidence="3 4">
    <name type="scientific">Corchorus capsularis</name>
    <name type="common">Jute</name>
    <dbReference type="NCBI Taxonomy" id="210143"/>
    <lineage>
        <taxon>Eukaryota</taxon>
        <taxon>Viridiplantae</taxon>
        <taxon>Streptophyta</taxon>
        <taxon>Embryophyta</taxon>
        <taxon>Tracheophyta</taxon>
        <taxon>Spermatophyta</taxon>
        <taxon>Magnoliopsida</taxon>
        <taxon>eudicotyledons</taxon>
        <taxon>Gunneridae</taxon>
        <taxon>Pentapetalae</taxon>
        <taxon>rosids</taxon>
        <taxon>malvids</taxon>
        <taxon>Malvales</taxon>
        <taxon>Malvaceae</taxon>
        <taxon>Grewioideae</taxon>
        <taxon>Apeibeae</taxon>
        <taxon>Corchorus</taxon>
    </lineage>
</organism>
<comment type="similarity">
    <text evidence="1">Belongs to the glycosyl hydrolase 3 family.</text>
</comment>
<evidence type="ECO:0000259" key="2">
    <source>
        <dbReference type="SMART" id="SM01217"/>
    </source>
</evidence>
<dbReference type="InterPro" id="IPR013783">
    <property type="entry name" value="Ig-like_fold"/>
</dbReference>
<keyword evidence="4" id="KW-1185">Reference proteome</keyword>
<gene>
    <name evidence="3" type="ORF">CCACVL1_17088</name>
</gene>
<dbReference type="EMBL" id="AWWV01011155">
    <property type="protein sequence ID" value="OMO73875.1"/>
    <property type="molecule type" value="Genomic_DNA"/>
</dbReference>
<proteinExistence type="inferred from homology"/>
<dbReference type="PANTHER" id="PTHR42721">
    <property type="entry name" value="SUGAR HYDROLASE-RELATED"/>
    <property type="match status" value="1"/>
</dbReference>
<dbReference type="Proteomes" id="UP000188268">
    <property type="component" value="Unassembled WGS sequence"/>
</dbReference>